<dbReference type="Gene3D" id="2.60.200.20">
    <property type="match status" value="1"/>
</dbReference>
<name>A0A6I0FDB9_9FIRM</name>
<dbReference type="Pfam" id="PF19909">
    <property type="entry name" value="DUF6382"/>
    <property type="match status" value="1"/>
</dbReference>
<dbReference type="PROSITE" id="PS50006">
    <property type="entry name" value="FHA_DOMAIN"/>
    <property type="match status" value="1"/>
</dbReference>
<comment type="caution">
    <text evidence="3">The sequence shown here is derived from an EMBL/GenBank/DDBJ whole genome shotgun (WGS) entry which is preliminary data.</text>
</comment>
<dbReference type="InterPro" id="IPR050923">
    <property type="entry name" value="Cell_Proc_Reg/RNA_Proc"/>
</dbReference>
<feature type="domain" description="FHA" evidence="2">
    <location>
        <begin position="402"/>
        <end position="452"/>
    </location>
</feature>
<dbReference type="EMBL" id="WBZC01000010">
    <property type="protein sequence ID" value="KAB3537236.1"/>
    <property type="molecule type" value="Genomic_DNA"/>
</dbReference>
<dbReference type="InterPro" id="IPR008984">
    <property type="entry name" value="SMAD_FHA_dom_sf"/>
</dbReference>
<dbReference type="RefSeq" id="WP_151860068.1">
    <property type="nucleotide sequence ID" value="NZ_WBZC01000010.1"/>
</dbReference>
<keyword evidence="4" id="KW-1185">Reference proteome</keyword>
<reference evidence="3 4" key="1">
    <citation type="submission" date="2019-10" db="EMBL/GenBank/DDBJ databases">
        <title>Alkaliphilus serpentinus sp. nov. and Alkaliphilus pronyensis sp. nov., two novel anaerobic alkaliphilic species isolated from the serpentinized-hosted hydrothermal field of the Prony Bay (New Caledonia).</title>
        <authorList>
            <person name="Postec A."/>
        </authorList>
    </citation>
    <scope>NUCLEOTIDE SEQUENCE [LARGE SCALE GENOMIC DNA]</scope>
    <source>
        <strain evidence="3 4">LacV</strain>
    </source>
</reference>
<dbReference type="InterPro" id="IPR045962">
    <property type="entry name" value="DUF6382"/>
</dbReference>
<keyword evidence="1" id="KW-1133">Transmembrane helix</keyword>
<dbReference type="AlphaFoldDB" id="A0A6I0FDB9"/>
<dbReference type="SUPFAM" id="SSF49879">
    <property type="entry name" value="SMAD/FHA domain"/>
    <property type="match status" value="1"/>
</dbReference>
<evidence type="ECO:0000313" key="3">
    <source>
        <dbReference type="EMBL" id="KAB3537236.1"/>
    </source>
</evidence>
<dbReference type="Pfam" id="PF00498">
    <property type="entry name" value="FHA"/>
    <property type="match status" value="1"/>
</dbReference>
<feature type="transmembrane region" description="Helical" evidence="1">
    <location>
        <begin position="284"/>
        <end position="304"/>
    </location>
</feature>
<proteinExistence type="predicted"/>
<gene>
    <name evidence="3" type="ORF">F8154_02775</name>
</gene>
<feature type="transmembrane region" description="Helical" evidence="1">
    <location>
        <begin position="254"/>
        <end position="278"/>
    </location>
</feature>
<sequence length="484" mass="55121">MDVLSNQFCINYETNASGSYLELKPTTSQKIYRHQLEILTDNNHVNMLPIIVHKRDGNLHIFYNITSKQKLSQIIERRRLKRLEFANILMDICKTVIQSSNYLLFEDNFIIDEEAIYVNPSSLKISLLYIPVKLEKNSFNTSFVRLVNKLIIHIDANDGVNDGFIQRILVQLDRESFNIGWFLKFLKEIRLTEGNRVEVRDNKSTDEIIDKNSKASNSKPIKKDIITTKTEDTSAAANNEGANEMELHIKRNTLILFLIQLILLSLVAFMFIEANILINEEGLFDFTALIGTILVIGALDYLLITKILKKVKGENEAKDVVNNTVDKDKGKMGIKELNLINMNKQEISTFSSESYILDENLIGDSLCDSIDTMIIGIDEKQALLTSVRNGIAEKIPINNESFIIGKLADHVDYVISSRGVSRIHAEIFLDNNQYYVKDLNSKNGTFVNGQQIISNQPYEIKDNDTISFADREFVFTMAACELQV</sequence>
<evidence type="ECO:0000259" key="2">
    <source>
        <dbReference type="PROSITE" id="PS50006"/>
    </source>
</evidence>
<dbReference type="SMART" id="SM00240">
    <property type="entry name" value="FHA"/>
    <property type="match status" value="1"/>
</dbReference>
<dbReference type="InterPro" id="IPR000253">
    <property type="entry name" value="FHA_dom"/>
</dbReference>
<evidence type="ECO:0000313" key="4">
    <source>
        <dbReference type="Proteomes" id="UP000432715"/>
    </source>
</evidence>
<keyword evidence="1" id="KW-0472">Membrane</keyword>
<keyword evidence="1" id="KW-0812">Transmembrane</keyword>
<dbReference type="PANTHER" id="PTHR23308">
    <property type="entry name" value="NUCLEAR INHIBITOR OF PROTEIN PHOSPHATASE-1"/>
    <property type="match status" value="1"/>
</dbReference>
<dbReference type="Proteomes" id="UP000432715">
    <property type="component" value="Unassembled WGS sequence"/>
</dbReference>
<accession>A0A6I0FDB9</accession>
<dbReference type="CDD" id="cd00060">
    <property type="entry name" value="FHA"/>
    <property type="match status" value="1"/>
</dbReference>
<protein>
    <submittedName>
        <fullName evidence="3">FHA domain-containing protein</fullName>
    </submittedName>
</protein>
<evidence type="ECO:0000256" key="1">
    <source>
        <dbReference type="SAM" id="Phobius"/>
    </source>
</evidence>
<dbReference type="OrthoDB" id="9783862at2"/>
<organism evidence="3 4">
    <name type="scientific">Alkaliphilus pronyensis</name>
    <dbReference type="NCBI Taxonomy" id="1482732"/>
    <lineage>
        <taxon>Bacteria</taxon>
        <taxon>Bacillati</taxon>
        <taxon>Bacillota</taxon>
        <taxon>Clostridia</taxon>
        <taxon>Peptostreptococcales</taxon>
        <taxon>Natronincolaceae</taxon>
        <taxon>Alkaliphilus</taxon>
    </lineage>
</organism>